<organism evidence="2 3">
    <name type="scientific">Crucibulum laeve</name>
    <dbReference type="NCBI Taxonomy" id="68775"/>
    <lineage>
        <taxon>Eukaryota</taxon>
        <taxon>Fungi</taxon>
        <taxon>Dikarya</taxon>
        <taxon>Basidiomycota</taxon>
        <taxon>Agaricomycotina</taxon>
        <taxon>Agaricomycetes</taxon>
        <taxon>Agaricomycetidae</taxon>
        <taxon>Agaricales</taxon>
        <taxon>Agaricineae</taxon>
        <taxon>Nidulariaceae</taxon>
        <taxon>Crucibulum</taxon>
    </lineage>
</organism>
<reference evidence="2 3" key="1">
    <citation type="journal article" date="2019" name="Nat. Ecol. Evol.">
        <title>Megaphylogeny resolves global patterns of mushroom evolution.</title>
        <authorList>
            <person name="Varga T."/>
            <person name="Krizsan K."/>
            <person name="Foldi C."/>
            <person name="Dima B."/>
            <person name="Sanchez-Garcia M."/>
            <person name="Sanchez-Ramirez S."/>
            <person name="Szollosi G.J."/>
            <person name="Szarkandi J.G."/>
            <person name="Papp V."/>
            <person name="Albert L."/>
            <person name="Andreopoulos W."/>
            <person name="Angelini C."/>
            <person name="Antonin V."/>
            <person name="Barry K.W."/>
            <person name="Bougher N.L."/>
            <person name="Buchanan P."/>
            <person name="Buyck B."/>
            <person name="Bense V."/>
            <person name="Catcheside P."/>
            <person name="Chovatia M."/>
            <person name="Cooper J."/>
            <person name="Damon W."/>
            <person name="Desjardin D."/>
            <person name="Finy P."/>
            <person name="Geml J."/>
            <person name="Haridas S."/>
            <person name="Hughes K."/>
            <person name="Justo A."/>
            <person name="Karasinski D."/>
            <person name="Kautmanova I."/>
            <person name="Kiss B."/>
            <person name="Kocsube S."/>
            <person name="Kotiranta H."/>
            <person name="LaButti K.M."/>
            <person name="Lechner B.E."/>
            <person name="Liimatainen K."/>
            <person name="Lipzen A."/>
            <person name="Lukacs Z."/>
            <person name="Mihaltcheva S."/>
            <person name="Morgado L.N."/>
            <person name="Niskanen T."/>
            <person name="Noordeloos M.E."/>
            <person name="Ohm R.A."/>
            <person name="Ortiz-Santana B."/>
            <person name="Ovrebo C."/>
            <person name="Racz N."/>
            <person name="Riley R."/>
            <person name="Savchenko A."/>
            <person name="Shiryaev A."/>
            <person name="Soop K."/>
            <person name="Spirin V."/>
            <person name="Szebenyi C."/>
            <person name="Tomsovsky M."/>
            <person name="Tulloss R.E."/>
            <person name="Uehling J."/>
            <person name="Grigoriev I.V."/>
            <person name="Vagvolgyi C."/>
            <person name="Papp T."/>
            <person name="Martin F.M."/>
            <person name="Miettinen O."/>
            <person name="Hibbett D.S."/>
            <person name="Nagy L.G."/>
        </authorList>
    </citation>
    <scope>NUCLEOTIDE SEQUENCE [LARGE SCALE GENOMIC DNA]</scope>
    <source>
        <strain evidence="2 3">CBS 166.37</strain>
    </source>
</reference>
<dbReference type="AlphaFoldDB" id="A0A5C3LN17"/>
<sequence length="281" mass="31631">MPAPSKTAAELLAECCKAAEEHCKLKCEEKEHKDAELVELKANAKCKTDEKAVQKKAQEEKEEEECKAGGLEKSVEKKQKLACKQRGDKLVELLVKCKRCKKNGKKCMMPMKNAQACNSCHNLQKHKVAKVDSDNKAGPSKRSNTMTRGSNPGISEAMRWQELPLAHLRNGQMEFVSHDETVEEQSGGESEAKMKSMEEDLEKVNKKLWKRAEEMGKQVRCRRVSRRIVKDEGEEDQGPVAGGSGTRHSDDKEDKGKGNEESEKEKGDRMEDIEESQTQKE</sequence>
<feature type="compositionally biased region" description="Basic and acidic residues" evidence="1">
    <location>
        <begin position="50"/>
        <end position="67"/>
    </location>
</feature>
<evidence type="ECO:0000313" key="2">
    <source>
        <dbReference type="EMBL" id="TFK33977.1"/>
    </source>
</evidence>
<evidence type="ECO:0000256" key="1">
    <source>
        <dbReference type="SAM" id="MobiDB-lite"/>
    </source>
</evidence>
<dbReference type="Proteomes" id="UP000308652">
    <property type="component" value="Unassembled WGS sequence"/>
</dbReference>
<feature type="region of interest" description="Disordered" evidence="1">
    <location>
        <begin position="50"/>
        <end position="71"/>
    </location>
</feature>
<feature type="region of interest" description="Disordered" evidence="1">
    <location>
        <begin position="172"/>
        <end position="281"/>
    </location>
</feature>
<evidence type="ECO:0000313" key="3">
    <source>
        <dbReference type="Proteomes" id="UP000308652"/>
    </source>
</evidence>
<gene>
    <name evidence="2" type="ORF">BDQ12DRAFT_669801</name>
</gene>
<feature type="compositionally biased region" description="Polar residues" evidence="1">
    <location>
        <begin position="141"/>
        <end position="153"/>
    </location>
</feature>
<accession>A0A5C3LN17</accession>
<feature type="compositionally biased region" description="Basic and acidic residues" evidence="1">
    <location>
        <begin position="190"/>
        <end position="217"/>
    </location>
</feature>
<feature type="compositionally biased region" description="Basic and acidic residues" evidence="1">
    <location>
        <begin position="247"/>
        <end position="270"/>
    </location>
</feature>
<dbReference type="EMBL" id="ML213638">
    <property type="protein sequence ID" value="TFK33977.1"/>
    <property type="molecule type" value="Genomic_DNA"/>
</dbReference>
<proteinExistence type="predicted"/>
<protein>
    <submittedName>
        <fullName evidence="2">Uncharacterized protein</fullName>
    </submittedName>
</protein>
<name>A0A5C3LN17_9AGAR</name>
<keyword evidence="3" id="KW-1185">Reference proteome</keyword>
<feature type="region of interest" description="Disordered" evidence="1">
    <location>
        <begin position="128"/>
        <end position="155"/>
    </location>
</feature>